<feature type="region of interest" description="Disordered" evidence="1">
    <location>
        <begin position="472"/>
        <end position="527"/>
    </location>
</feature>
<evidence type="ECO:0000256" key="1">
    <source>
        <dbReference type="SAM" id="MobiDB-lite"/>
    </source>
</evidence>
<comment type="caution">
    <text evidence="2">The sequence shown here is derived from an EMBL/GenBank/DDBJ whole genome shotgun (WGS) entry which is preliminary data.</text>
</comment>
<dbReference type="SMART" id="SM00710">
    <property type="entry name" value="PbH1"/>
    <property type="match status" value="5"/>
</dbReference>
<name>A0ABD6B0U0_9EURY</name>
<feature type="region of interest" description="Disordered" evidence="1">
    <location>
        <begin position="616"/>
        <end position="648"/>
    </location>
</feature>
<feature type="compositionally biased region" description="Low complexity" evidence="1">
    <location>
        <begin position="688"/>
        <end position="698"/>
    </location>
</feature>
<proteinExistence type="predicted"/>
<accession>A0ABD6B0U0</accession>
<sequence>MAHDSERGSESDEITNETAEDGSKSLLNRRSYMKLSAAAAATVGAATVAGTASAATSRHGISFDRVVDAVDDLGWDPDGDDPIDVPNDDGLLIEVPPGDYVFRGTGSDDGIVDGDLRNWGLRGLGDGPRDVTFRANNGESGYFVRAGYNSNGILLENFTFDNTDDRRGGDIGNFLQAQDNVEVHDVDHVGFSGREPYCRWSMLPAMKSSGGTANIVNYNKTGPSVFAGHGASDGGGGVFDHEGHVNFKNCEISNQGGDGGLYTGKHNGSIVFEDCVFHNNDMAGIRTAAGSELRNCEIVIDWDNAHPDNVIDDQKAPTGTMGVYFSSAQYGKSGGGIYNCDIRILSTYKNAMAGILINPSDGDIDIHNTSVHVDVDGLRPVWFMDPREQRFDSHTTPDRPWGASIKNLVVTGSGDCKGKAAVIIEGRDGTTITDSCIQMPNGDGIHIDGADDCTVENTNVNVGGRATAFRDSSVSTNGLTKGDRCPLPDETSTGPNGGSSGGSGGSDDSSGSDGSNDSGSDGSSSQSLTITADANMRYHVRADNVSEAADAGDQMLTLDKDGNGAYGALAKGQSVALTVDAFRCAAVDPEDGATMKLDDEVLPVENYGTMSTPAWEVGLDVPVPTGGSTDDGSGDGSADQPESGDGSPATISIIGLSDDQVAEYTFTTDGSVESDPDRGTFDDEDNISGGTVSGTVAGGVDSYIVSGAITAFDITEGAEVYRDDLKVDPQSLVEESSGSDDSTDGSTGGSDGSNDSSGSGDSGRGSTGGSDGSGDTTLPEGQNVVSVVGTSEGETGVYQFTVTEAVEPNPEKGSFDANDKISGTSAEGTVAGGVDSYVVTGEFSEFVLEGSAEVYLNGEQVDHESLVTADGVPENSITVVGTAEEPATYQLTVDGSVVPNPEKGTFDDEDNIVDKSAEGAVVGGTDSYRFSGAVTHFELNGPAVVYVNGEQVSPDLLGEVEDPRLGDLIVVDGTGSSGRCDYQFSVDGHVEKSLELGDIEAEDTIRNGTVAGTVEGERDAYRFAGTLTGFRMDGSATLRFQPQTN</sequence>
<dbReference type="SUPFAM" id="SSF51126">
    <property type="entry name" value="Pectin lyase-like"/>
    <property type="match status" value="2"/>
</dbReference>
<keyword evidence="3" id="KW-1185">Reference proteome</keyword>
<dbReference type="InterPro" id="IPR006626">
    <property type="entry name" value="PbH1"/>
</dbReference>
<gene>
    <name evidence="2" type="ORF">ACFSBT_21010</name>
</gene>
<dbReference type="InterPro" id="IPR006311">
    <property type="entry name" value="TAT_signal"/>
</dbReference>
<evidence type="ECO:0008006" key="4">
    <source>
        <dbReference type="Google" id="ProtNLM"/>
    </source>
</evidence>
<dbReference type="EMBL" id="JBHUDC010000011">
    <property type="protein sequence ID" value="MFD1515768.1"/>
    <property type="molecule type" value="Genomic_DNA"/>
</dbReference>
<dbReference type="RefSeq" id="WP_250875691.1">
    <property type="nucleotide sequence ID" value="NZ_JALXFV010000011.1"/>
</dbReference>
<feature type="region of interest" description="Disordered" evidence="1">
    <location>
        <begin position="730"/>
        <end position="781"/>
    </location>
</feature>
<protein>
    <recommendedName>
        <fullName evidence="4">Right-handed parallel beta-helix repeat-containing protein</fullName>
    </recommendedName>
</protein>
<feature type="region of interest" description="Disordered" evidence="1">
    <location>
        <begin position="668"/>
        <end position="698"/>
    </location>
</feature>
<dbReference type="InterPro" id="IPR012334">
    <property type="entry name" value="Pectin_lyas_fold"/>
</dbReference>
<feature type="compositionally biased region" description="Gly residues" evidence="1">
    <location>
        <begin position="760"/>
        <end position="772"/>
    </location>
</feature>
<organism evidence="2 3">
    <name type="scientific">Halomarina rubra</name>
    <dbReference type="NCBI Taxonomy" id="2071873"/>
    <lineage>
        <taxon>Archaea</taxon>
        <taxon>Methanobacteriati</taxon>
        <taxon>Methanobacteriota</taxon>
        <taxon>Stenosarchaea group</taxon>
        <taxon>Halobacteria</taxon>
        <taxon>Halobacteriales</taxon>
        <taxon>Natronomonadaceae</taxon>
        <taxon>Halomarina</taxon>
    </lineage>
</organism>
<dbReference type="Proteomes" id="UP001597187">
    <property type="component" value="Unassembled WGS sequence"/>
</dbReference>
<feature type="region of interest" description="Disordered" evidence="1">
    <location>
        <begin position="1"/>
        <end position="25"/>
    </location>
</feature>
<feature type="compositionally biased region" description="Acidic residues" evidence="1">
    <location>
        <begin position="11"/>
        <end position="20"/>
    </location>
</feature>
<feature type="compositionally biased region" description="Gly residues" evidence="1">
    <location>
        <begin position="495"/>
        <end position="505"/>
    </location>
</feature>
<dbReference type="Gene3D" id="2.160.20.10">
    <property type="entry name" value="Single-stranded right-handed beta-helix, Pectin lyase-like"/>
    <property type="match status" value="1"/>
</dbReference>
<evidence type="ECO:0000313" key="2">
    <source>
        <dbReference type="EMBL" id="MFD1515768.1"/>
    </source>
</evidence>
<reference evidence="2 3" key="1">
    <citation type="journal article" date="2019" name="Int. J. Syst. Evol. Microbiol.">
        <title>The Global Catalogue of Microorganisms (GCM) 10K type strain sequencing project: providing services to taxonomists for standard genome sequencing and annotation.</title>
        <authorList>
            <consortium name="The Broad Institute Genomics Platform"/>
            <consortium name="The Broad Institute Genome Sequencing Center for Infectious Disease"/>
            <person name="Wu L."/>
            <person name="Ma J."/>
        </authorList>
    </citation>
    <scope>NUCLEOTIDE SEQUENCE [LARGE SCALE GENOMIC DNA]</scope>
    <source>
        <strain evidence="2 3">CGMCC 1.12563</strain>
    </source>
</reference>
<feature type="compositionally biased region" description="Basic and acidic residues" evidence="1">
    <location>
        <begin position="1"/>
        <end position="10"/>
    </location>
</feature>
<dbReference type="AlphaFoldDB" id="A0ABD6B0U0"/>
<dbReference type="PROSITE" id="PS51318">
    <property type="entry name" value="TAT"/>
    <property type="match status" value="1"/>
</dbReference>
<feature type="compositionally biased region" description="Low complexity" evidence="1">
    <location>
        <begin position="506"/>
        <end position="525"/>
    </location>
</feature>
<dbReference type="InterPro" id="IPR011050">
    <property type="entry name" value="Pectin_lyase_fold/virulence"/>
</dbReference>
<evidence type="ECO:0000313" key="3">
    <source>
        <dbReference type="Proteomes" id="UP001597187"/>
    </source>
</evidence>